<dbReference type="GeneID" id="54561466"/>
<name>A0A6A6C7M4_ZASCE</name>
<dbReference type="OrthoDB" id="4135672at2759"/>
<dbReference type="EMBL" id="ML993610">
    <property type="protein sequence ID" value="KAF2163187.1"/>
    <property type="molecule type" value="Genomic_DNA"/>
</dbReference>
<sequence>MSTTPLPQTTLYKAFKVRYHMTLSDPDMPSPRYHTIIFIETNKDLSGHVHHVIGDIVTGMKYQSTDRERPETDEAFFDKEFIGYVASETYPKAVDDVCERLPPPPKQKGFNVRTMRTEPMRPDGTFYGIGEARPSLIKCTEWTEGQAIPTLRQSGVLLDSV</sequence>
<evidence type="ECO:0000313" key="2">
    <source>
        <dbReference type="Proteomes" id="UP000799537"/>
    </source>
</evidence>
<protein>
    <submittedName>
        <fullName evidence="1">Uncharacterized protein</fullName>
    </submittedName>
</protein>
<organism evidence="1 2">
    <name type="scientific">Zasmidium cellare ATCC 36951</name>
    <dbReference type="NCBI Taxonomy" id="1080233"/>
    <lineage>
        <taxon>Eukaryota</taxon>
        <taxon>Fungi</taxon>
        <taxon>Dikarya</taxon>
        <taxon>Ascomycota</taxon>
        <taxon>Pezizomycotina</taxon>
        <taxon>Dothideomycetes</taxon>
        <taxon>Dothideomycetidae</taxon>
        <taxon>Mycosphaerellales</taxon>
        <taxon>Mycosphaerellaceae</taxon>
        <taxon>Zasmidium</taxon>
    </lineage>
</organism>
<gene>
    <name evidence="1" type="ORF">M409DRAFT_26630</name>
</gene>
<accession>A0A6A6C7M4</accession>
<dbReference type="InterPro" id="IPR046670">
    <property type="entry name" value="DUF6540"/>
</dbReference>
<evidence type="ECO:0000313" key="1">
    <source>
        <dbReference type="EMBL" id="KAF2163187.1"/>
    </source>
</evidence>
<dbReference type="Pfam" id="PF20174">
    <property type="entry name" value="DUF6540"/>
    <property type="match status" value="1"/>
</dbReference>
<dbReference type="RefSeq" id="XP_033664076.1">
    <property type="nucleotide sequence ID" value="XM_033808194.1"/>
</dbReference>
<keyword evidence="2" id="KW-1185">Reference proteome</keyword>
<proteinExistence type="predicted"/>
<reference evidence="1" key="1">
    <citation type="journal article" date="2020" name="Stud. Mycol.">
        <title>101 Dothideomycetes genomes: a test case for predicting lifestyles and emergence of pathogens.</title>
        <authorList>
            <person name="Haridas S."/>
            <person name="Albert R."/>
            <person name="Binder M."/>
            <person name="Bloem J."/>
            <person name="Labutti K."/>
            <person name="Salamov A."/>
            <person name="Andreopoulos B."/>
            <person name="Baker S."/>
            <person name="Barry K."/>
            <person name="Bills G."/>
            <person name="Bluhm B."/>
            <person name="Cannon C."/>
            <person name="Castanera R."/>
            <person name="Culley D."/>
            <person name="Daum C."/>
            <person name="Ezra D."/>
            <person name="Gonzalez J."/>
            <person name="Henrissat B."/>
            <person name="Kuo A."/>
            <person name="Liang C."/>
            <person name="Lipzen A."/>
            <person name="Lutzoni F."/>
            <person name="Magnuson J."/>
            <person name="Mondo S."/>
            <person name="Nolan M."/>
            <person name="Ohm R."/>
            <person name="Pangilinan J."/>
            <person name="Park H.-J."/>
            <person name="Ramirez L."/>
            <person name="Alfaro M."/>
            <person name="Sun H."/>
            <person name="Tritt A."/>
            <person name="Yoshinaga Y."/>
            <person name="Zwiers L.-H."/>
            <person name="Turgeon B."/>
            <person name="Goodwin S."/>
            <person name="Spatafora J."/>
            <person name="Crous P."/>
            <person name="Grigoriev I."/>
        </authorList>
    </citation>
    <scope>NUCLEOTIDE SEQUENCE</scope>
    <source>
        <strain evidence="1">ATCC 36951</strain>
    </source>
</reference>
<dbReference type="AlphaFoldDB" id="A0A6A6C7M4"/>
<dbReference type="Proteomes" id="UP000799537">
    <property type="component" value="Unassembled WGS sequence"/>
</dbReference>